<dbReference type="InterPro" id="IPR007345">
    <property type="entry name" value="Polysacch_pyruvyl_Trfase"/>
</dbReference>
<dbReference type="Pfam" id="PF04230">
    <property type="entry name" value="PS_pyruv_trans"/>
    <property type="match status" value="1"/>
</dbReference>
<name>A0A5D9C747_9SPHN</name>
<organism evidence="2 3">
    <name type="scientific">Sphingomonas montanisoli</name>
    <dbReference type="NCBI Taxonomy" id="2606412"/>
    <lineage>
        <taxon>Bacteria</taxon>
        <taxon>Pseudomonadati</taxon>
        <taxon>Pseudomonadota</taxon>
        <taxon>Alphaproteobacteria</taxon>
        <taxon>Sphingomonadales</taxon>
        <taxon>Sphingomonadaceae</taxon>
        <taxon>Sphingomonas</taxon>
    </lineage>
</organism>
<keyword evidence="2" id="KW-0808">Transferase</keyword>
<accession>A0A5D9C747</accession>
<dbReference type="AlphaFoldDB" id="A0A5D9C747"/>
<dbReference type="PANTHER" id="PTHR36836:SF1">
    <property type="entry name" value="COLANIC ACID BIOSYNTHESIS PROTEIN WCAK"/>
    <property type="match status" value="1"/>
</dbReference>
<protein>
    <submittedName>
        <fullName evidence="2">Polysaccharide pyruvyl transferase family protein</fullName>
    </submittedName>
</protein>
<evidence type="ECO:0000313" key="3">
    <source>
        <dbReference type="Proteomes" id="UP000322077"/>
    </source>
</evidence>
<dbReference type="EMBL" id="VTOU01000003">
    <property type="protein sequence ID" value="TZG25845.1"/>
    <property type="molecule type" value="Genomic_DNA"/>
</dbReference>
<gene>
    <name evidence="2" type="ORF">FYJ91_12755</name>
</gene>
<evidence type="ECO:0000259" key="1">
    <source>
        <dbReference type="Pfam" id="PF04230"/>
    </source>
</evidence>
<keyword evidence="3" id="KW-1185">Reference proteome</keyword>
<proteinExistence type="predicted"/>
<comment type="caution">
    <text evidence="2">The sequence shown here is derived from an EMBL/GenBank/DDBJ whole genome shotgun (WGS) entry which is preliminary data.</text>
</comment>
<feature type="domain" description="Polysaccharide pyruvyl transferase" evidence="1">
    <location>
        <begin position="43"/>
        <end position="340"/>
    </location>
</feature>
<sequence>MAGPIQKEWCRIPPSANTRNCVATMSKAERPMNIEIIGVWPANKGAMLMLEAVRDRLQRDFPDMRLAAPMDWPVEERLRASLWATPGRVDRRPTLTSLFERLPERLHAAVGFIPRDRIDVILDASGFGYGDFWGLPKLDYRLNKRLAHWKNGRKKAILLPQALGPFEEPGMAEAFRGALDRLDIAFVRDSSSAAFVEAVAPGHRAVRRAPDFTNLLHPELPRRLDDLRGLPVVIPNEKMVTGKSDAVRANYLAFLKTAIDMIRAAGKAPFILVHEGAKDRALAHELNALLDTKARIVDEASALDTKAVISVAELSVSSRFHGLVSGLSAAVPSLACGWSHKYRELMADYGCPDLIVDIEKPDSWAGKFQLLLDSAAAPGFRSALAAKGEEERAKSEAMWSEVVRTIA</sequence>
<dbReference type="PANTHER" id="PTHR36836">
    <property type="entry name" value="COLANIC ACID BIOSYNTHESIS PROTEIN WCAK"/>
    <property type="match status" value="1"/>
</dbReference>
<dbReference type="Proteomes" id="UP000322077">
    <property type="component" value="Unassembled WGS sequence"/>
</dbReference>
<evidence type="ECO:0000313" key="2">
    <source>
        <dbReference type="EMBL" id="TZG25845.1"/>
    </source>
</evidence>
<reference evidence="2 3" key="1">
    <citation type="submission" date="2019-08" db="EMBL/GenBank/DDBJ databases">
        <authorList>
            <person name="Wang G."/>
            <person name="Xu Z."/>
        </authorList>
    </citation>
    <scope>NUCLEOTIDE SEQUENCE [LARGE SCALE GENOMIC DNA]</scope>
    <source>
        <strain evidence="2 3">ZX</strain>
    </source>
</reference>
<dbReference type="GO" id="GO:0016740">
    <property type="term" value="F:transferase activity"/>
    <property type="evidence" value="ECO:0007669"/>
    <property type="project" value="UniProtKB-KW"/>
</dbReference>